<dbReference type="SMART" id="SM00342">
    <property type="entry name" value="HTH_ARAC"/>
    <property type="match status" value="1"/>
</dbReference>
<reference evidence="5 6" key="1">
    <citation type="submission" date="2020-06" db="EMBL/GenBank/DDBJ databases">
        <title>Dyadobacter sandarakinus sp. nov., isolated from the soil of the Arctic Yellow River Station.</title>
        <authorList>
            <person name="Zhang Y."/>
            <person name="Peng F."/>
        </authorList>
    </citation>
    <scope>NUCLEOTIDE SEQUENCE [LARGE SCALE GENOMIC DNA]</scope>
    <source>
        <strain evidence="5 6">Q3-56</strain>
    </source>
</reference>
<keyword evidence="6" id="KW-1185">Reference proteome</keyword>
<keyword evidence="1" id="KW-0805">Transcription regulation</keyword>
<organism evidence="5 6">
    <name type="scientific">Dyadobacter sandarakinus</name>
    <dbReference type="NCBI Taxonomy" id="2747268"/>
    <lineage>
        <taxon>Bacteria</taxon>
        <taxon>Pseudomonadati</taxon>
        <taxon>Bacteroidota</taxon>
        <taxon>Cytophagia</taxon>
        <taxon>Cytophagales</taxon>
        <taxon>Spirosomataceae</taxon>
        <taxon>Dyadobacter</taxon>
    </lineage>
</organism>
<dbReference type="Pfam" id="PF12833">
    <property type="entry name" value="HTH_18"/>
    <property type="match status" value="1"/>
</dbReference>
<accession>A0ABX7I1M2</accession>
<feature type="domain" description="HTH araC/xylS-type" evidence="4">
    <location>
        <begin position="198"/>
        <end position="299"/>
    </location>
</feature>
<dbReference type="EMBL" id="CP056775">
    <property type="protein sequence ID" value="QRQ99824.1"/>
    <property type="molecule type" value="Genomic_DNA"/>
</dbReference>
<evidence type="ECO:0000259" key="4">
    <source>
        <dbReference type="PROSITE" id="PS01124"/>
    </source>
</evidence>
<dbReference type="Gene3D" id="1.10.10.60">
    <property type="entry name" value="Homeodomain-like"/>
    <property type="match status" value="1"/>
</dbReference>
<dbReference type="InterPro" id="IPR009057">
    <property type="entry name" value="Homeodomain-like_sf"/>
</dbReference>
<name>A0ABX7I1M2_9BACT</name>
<evidence type="ECO:0000313" key="5">
    <source>
        <dbReference type="EMBL" id="QRQ99824.1"/>
    </source>
</evidence>
<proteinExistence type="predicted"/>
<dbReference type="InterPro" id="IPR018060">
    <property type="entry name" value="HTH_AraC"/>
</dbReference>
<evidence type="ECO:0000256" key="3">
    <source>
        <dbReference type="ARBA" id="ARBA00023163"/>
    </source>
</evidence>
<sequence>MKPFEIKSVRELHQLLALPNPKHPLVSVMDFAAIKCFDDEQLEAVRYGFYCIALKKNFKGKMRYGQQHYDFDDGVMTFFAPNQVVVTEIRDDWELEGMWLVIHPDFLKGFPLATGIREYGYFSYAVNEALHLSRDEEEKVYDLMKLIASESEARPDQSSQVIIIKQIELLLSYCDRFYQRQFLTRKQAGNHLLTAFEQLLESYFNENRCEVDGIPSVSFFAGKLSLSRNYLSDMLRSITGLSAQQHIQQKLIENAKIMLASSDFNISEVAYKLGFDYPQSFHKLFKNKTSLSPLEYRRGVLGQYPETSEEQKWQNSPHSR</sequence>
<keyword evidence="3" id="KW-0804">Transcription</keyword>
<evidence type="ECO:0000313" key="6">
    <source>
        <dbReference type="Proteomes" id="UP000612680"/>
    </source>
</evidence>
<protein>
    <submittedName>
        <fullName evidence="5">Helix-turn-helix transcriptional regulator</fullName>
    </submittedName>
</protein>
<dbReference type="SUPFAM" id="SSF46689">
    <property type="entry name" value="Homeodomain-like"/>
    <property type="match status" value="1"/>
</dbReference>
<dbReference type="PROSITE" id="PS01124">
    <property type="entry name" value="HTH_ARAC_FAMILY_2"/>
    <property type="match status" value="1"/>
</dbReference>
<dbReference type="PANTHER" id="PTHR43280">
    <property type="entry name" value="ARAC-FAMILY TRANSCRIPTIONAL REGULATOR"/>
    <property type="match status" value="1"/>
</dbReference>
<evidence type="ECO:0000256" key="2">
    <source>
        <dbReference type="ARBA" id="ARBA00023125"/>
    </source>
</evidence>
<dbReference type="Proteomes" id="UP000612680">
    <property type="component" value="Chromosome"/>
</dbReference>
<gene>
    <name evidence="5" type="ORF">HWI92_02270</name>
</gene>
<dbReference type="RefSeq" id="WP_204660586.1">
    <property type="nucleotide sequence ID" value="NZ_CP056775.1"/>
</dbReference>
<keyword evidence="2" id="KW-0238">DNA-binding</keyword>
<dbReference type="PANTHER" id="PTHR43280:SF32">
    <property type="entry name" value="TRANSCRIPTIONAL REGULATORY PROTEIN"/>
    <property type="match status" value="1"/>
</dbReference>
<evidence type="ECO:0000256" key="1">
    <source>
        <dbReference type="ARBA" id="ARBA00023015"/>
    </source>
</evidence>